<dbReference type="AlphaFoldDB" id="A0A0M2SX92"/>
<protein>
    <submittedName>
        <fullName evidence="1">Uncharacterized protein</fullName>
    </submittedName>
</protein>
<dbReference type="PATRIC" id="fig|1408103.3.peg.1203"/>
<proteinExistence type="predicted"/>
<reference evidence="1 2" key="1">
    <citation type="submission" date="2015-04" db="EMBL/GenBank/DDBJ databases">
        <title>Taxonomic description and genome sequence of Bacillus campisalis sp. nov., a novel member of the genus Bacillus isolated from solar saltern.</title>
        <authorList>
            <person name="Mathan Kumar R."/>
            <person name="Kaur G."/>
            <person name="Kumar A."/>
            <person name="Singh N.K."/>
            <person name="Kaur N."/>
            <person name="Kumar N."/>
            <person name="Mayilraj S."/>
        </authorList>
    </citation>
    <scope>NUCLEOTIDE SEQUENCE [LARGE SCALE GENOMIC DNA]</scope>
    <source>
        <strain evidence="1 2">SA2-6</strain>
    </source>
</reference>
<sequence>MLKVPLEQLLLWMDEIHAAYASQSPGETISSMKYYEAAISTKARKSKMKSQPASQSLKERILLLERQGKIESGEGEGDGQR</sequence>
<gene>
    <name evidence="1" type="ORF">WQ57_05360</name>
</gene>
<dbReference type="RefSeq" id="WP_046522685.1">
    <property type="nucleotide sequence ID" value="NZ_LAYY01000004.1"/>
</dbReference>
<evidence type="ECO:0000313" key="1">
    <source>
        <dbReference type="EMBL" id="KKK39194.1"/>
    </source>
</evidence>
<accession>A0A0M2SX92</accession>
<evidence type="ECO:0000313" key="2">
    <source>
        <dbReference type="Proteomes" id="UP000034166"/>
    </source>
</evidence>
<comment type="caution">
    <text evidence="1">The sequence shown here is derived from an EMBL/GenBank/DDBJ whole genome shotgun (WGS) entry which is preliminary data.</text>
</comment>
<keyword evidence="2" id="KW-1185">Reference proteome</keyword>
<name>A0A0M2SX92_9BACI</name>
<dbReference type="OrthoDB" id="9979210at2"/>
<dbReference type="EMBL" id="LAYY01000004">
    <property type="protein sequence ID" value="KKK39194.1"/>
    <property type="molecule type" value="Genomic_DNA"/>
</dbReference>
<dbReference type="Proteomes" id="UP000034166">
    <property type="component" value="Unassembled WGS sequence"/>
</dbReference>
<organism evidence="1 2">
    <name type="scientific">Mesobacillus campisalis</name>
    <dbReference type="NCBI Taxonomy" id="1408103"/>
    <lineage>
        <taxon>Bacteria</taxon>
        <taxon>Bacillati</taxon>
        <taxon>Bacillota</taxon>
        <taxon>Bacilli</taxon>
        <taxon>Bacillales</taxon>
        <taxon>Bacillaceae</taxon>
        <taxon>Mesobacillus</taxon>
    </lineage>
</organism>